<keyword evidence="1" id="KW-0812">Transmembrane</keyword>
<dbReference type="EMBL" id="BQKV01000021">
    <property type="protein sequence ID" value="GJN63892.1"/>
    <property type="molecule type" value="Genomic_DNA"/>
</dbReference>
<reference evidence="2" key="1">
    <citation type="journal article" date="2022" name="Int. J. Syst. Evol. Microbiol.">
        <title>Genome-based, phenotypic and chemotaxonomic classification of Faecalibacterium strains: proposal of three novel species Faecalibacterium duncaniae sp. nov., Faecalibacterium hattorii sp. nov. and Faecalibacterium gallinarum sp. nov. .</title>
        <authorList>
            <person name="Sakamoto M."/>
            <person name="Sakurai N."/>
            <person name="Tanno H."/>
            <person name="Iino T."/>
            <person name="Ohkuma M."/>
            <person name="Endo A."/>
        </authorList>
    </citation>
    <scope>NUCLEOTIDE SEQUENCE</scope>
    <source>
        <strain evidence="2">JCM 17207</strain>
    </source>
</reference>
<dbReference type="AlphaFoldDB" id="A0AA37IWY5"/>
<feature type="transmembrane region" description="Helical" evidence="1">
    <location>
        <begin position="6"/>
        <end position="22"/>
    </location>
</feature>
<evidence type="ECO:0000313" key="2">
    <source>
        <dbReference type="EMBL" id="GJN63892.1"/>
    </source>
</evidence>
<keyword evidence="1" id="KW-0472">Membrane</keyword>
<comment type="caution">
    <text evidence="2">The sequence shown here is derived from an EMBL/GenBank/DDBJ whole genome shotgun (WGS) entry which is preliminary data.</text>
</comment>
<dbReference type="Proteomes" id="UP001055185">
    <property type="component" value="Unassembled WGS sequence"/>
</dbReference>
<dbReference type="RefSeq" id="WP_238316144.1">
    <property type="nucleotide sequence ID" value="NZ_BQKV01000021.1"/>
</dbReference>
<accession>A0AA37IWY5</accession>
<gene>
    <name evidence="2" type="ORF">JCM17207_05170</name>
</gene>
<organism evidence="2 3">
    <name type="scientific">Faecalibacterium gallinarum</name>
    <dbReference type="NCBI Taxonomy" id="2903556"/>
    <lineage>
        <taxon>Bacteria</taxon>
        <taxon>Bacillati</taxon>
        <taxon>Bacillota</taxon>
        <taxon>Clostridia</taxon>
        <taxon>Eubacteriales</taxon>
        <taxon>Oscillospiraceae</taxon>
        <taxon>Faecalibacterium</taxon>
    </lineage>
</organism>
<evidence type="ECO:0000256" key="1">
    <source>
        <dbReference type="SAM" id="Phobius"/>
    </source>
</evidence>
<proteinExistence type="predicted"/>
<name>A0AA37IWY5_9FIRM</name>
<sequence length="139" mass="15985">MKELLILPILFAAVFGLVYLLYRNGIGVINSKAALMYQGYPRVGRNRNRIKAKFISCRGTTKRVICLRPERMYRFVFSSAVTKGTVWIEISDKESEHPLVLDQQHPCANISVRRGGRLFVTTRFTKANGEYELSWDLLE</sequence>
<protein>
    <submittedName>
        <fullName evidence="2">Uncharacterized protein</fullName>
    </submittedName>
</protein>
<keyword evidence="3" id="KW-1185">Reference proteome</keyword>
<evidence type="ECO:0000313" key="3">
    <source>
        <dbReference type="Proteomes" id="UP001055185"/>
    </source>
</evidence>
<keyword evidence="1" id="KW-1133">Transmembrane helix</keyword>